<reference evidence="1 2" key="1">
    <citation type="journal article" date="2014" name="Genome Announc.">
        <title>Draft genome sequences of six enterohepatic helicobacter species isolated from humans and one from rhesus macaques.</title>
        <authorList>
            <person name="Shen Z."/>
            <person name="Sheh A."/>
            <person name="Young S.K."/>
            <person name="Abouelliel A."/>
            <person name="Ward D.V."/>
            <person name="Earl A.M."/>
            <person name="Fox J.G."/>
        </authorList>
    </citation>
    <scope>NUCLEOTIDE SEQUENCE [LARGE SCALE GENOMIC DNA]</scope>
    <source>
        <strain evidence="1 2">MIT 99-5501</strain>
    </source>
</reference>
<name>V8C545_9HELI</name>
<dbReference type="AlphaFoldDB" id="V8C545"/>
<accession>V8C545</accession>
<comment type="caution">
    <text evidence="1">The sequence shown here is derived from an EMBL/GenBank/DDBJ whole genome shotgun (WGS) entry which is preliminary data.</text>
</comment>
<keyword evidence="2" id="KW-1185">Reference proteome</keyword>
<dbReference type="EMBL" id="AZJI01000010">
    <property type="protein sequence ID" value="ETD22202.1"/>
    <property type="molecule type" value="Genomic_DNA"/>
</dbReference>
<dbReference type="HOGENOM" id="CLU_3356575_0_0_7"/>
<sequence>MSYEIRLSKKADKFLTKLEKSAPHDFDKIDYFLKTL</sequence>
<evidence type="ECO:0000313" key="1">
    <source>
        <dbReference type="EMBL" id="ETD22202.1"/>
    </source>
</evidence>
<organism evidence="1 2">
    <name type="scientific">Helicobacter macacae MIT 99-5501</name>
    <dbReference type="NCBI Taxonomy" id="1357400"/>
    <lineage>
        <taxon>Bacteria</taxon>
        <taxon>Pseudomonadati</taxon>
        <taxon>Campylobacterota</taxon>
        <taxon>Epsilonproteobacteria</taxon>
        <taxon>Campylobacterales</taxon>
        <taxon>Helicobacteraceae</taxon>
        <taxon>Helicobacter</taxon>
    </lineage>
</organism>
<protein>
    <submittedName>
        <fullName evidence="1">Uncharacterized protein</fullName>
    </submittedName>
</protein>
<dbReference type="STRING" id="1357400.HMPREF2086_01929"/>
<dbReference type="PATRIC" id="fig|1357400.3.peg.2615"/>
<proteinExistence type="predicted"/>
<evidence type="ECO:0000313" key="2">
    <source>
        <dbReference type="Proteomes" id="UP000018731"/>
    </source>
</evidence>
<dbReference type="Proteomes" id="UP000018731">
    <property type="component" value="Unassembled WGS sequence"/>
</dbReference>
<gene>
    <name evidence="1" type="ORF">HMPREF2086_01929</name>
</gene>